<organism evidence="2 3">
    <name type="scientific">Rattus norvegicus</name>
    <name type="common">Rat</name>
    <dbReference type="NCBI Taxonomy" id="10116"/>
    <lineage>
        <taxon>Eukaryota</taxon>
        <taxon>Metazoa</taxon>
        <taxon>Chordata</taxon>
        <taxon>Craniata</taxon>
        <taxon>Vertebrata</taxon>
        <taxon>Euteleostomi</taxon>
        <taxon>Mammalia</taxon>
        <taxon>Eutheria</taxon>
        <taxon>Euarchontoglires</taxon>
        <taxon>Glires</taxon>
        <taxon>Rodentia</taxon>
        <taxon>Myomorpha</taxon>
        <taxon>Muroidea</taxon>
        <taxon>Muridae</taxon>
        <taxon>Murinae</taxon>
        <taxon>Rattus</taxon>
    </lineage>
</organism>
<sequence length="122" mass="14051">MALEDTRWLTQMYKDTADQPSRSVIFLENAYATRPRRKCSCWTNHQTHRETLLQGGNERYPGGVIFSGVRKNKYIIQKMISVTSLPLLYKQTPSQKSSLSKYSPNSMSPEIPQAQDRLHMSV</sequence>
<dbReference type="AlphaFoldDB" id="A6I600"/>
<dbReference type="Proteomes" id="UP000234681">
    <property type="component" value="Chromosome 1"/>
</dbReference>
<accession>A6I600</accession>
<feature type="region of interest" description="Disordered" evidence="1">
    <location>
        <begin position="95"/>
        <end position="122"/>
    </location>
</feature>
<name>A6I600_RAT</name>
<evidence type="ECO:0000313" key="2">
    <source>
        <dbReference type="EMBL" id="EDM18580.1"/>
    </source>
</evidence>
<feature type="compositionally biased region" description="Polar residues" evidence="1">
    <location>
        <begin position="95"/>
        <end position="108"/>
    </location>
</feature>
<evidence type="ECO:0000256" key="1">
    <source>
        <dbReference type="SAM" id="MobiDB-lite"/>
    </source>
</evidence>
<gene>
    <name evidence="2" type="ORF">rCG_39723</name>
</gene>
<dbReference type="EMBL" id="CH473956">
    <property type="protein sequence ID" value="EDM18580.1"/>
    <property type="molecule type" value="Genomic_DNA"/>
</dbReference>
<protein>
    <submittedName>
        <fullName evidence="2">RCG39723, isoform CRA_b</fullName>
    </submittedName>
</protein>
<reference evidence="2 3" key="1">
    <citation type="submission" date="2005-09" db="EMBL/GenBank/DDBJ databases">
        <authorList>
            <person name="Mural R.J."/>
            <person name="Li P.W."/>
            <person name="Adams M.D."/>
            <person name="Amanatides P.G."/>
            <person name="Baden-Tillson H."/>
            <person name="Barnstead M."/>
            <person name="Chin S.H."/>
            <person name="Dew I."/>
            <person name="Evans C.A."/>
            <person name="Ferriera S."/>
            <person name="Flanigan M."/>
            <person name="Fosler C."/>
            <person name="Glodek A."/>
            <person name="Gu Z."/>
            <person name="Holt R.A."/>
            <person name="Jennings D."/>
            <person name="Kraft C.L."/>
            <person name="Lu F."/>
            <person name="Nguyen T."/>
            <person name="Nusskern D.R."/>
            <person name="Pfannkoch C.M."/>
            <person name="Sitter C."/>
            <person name="Sutton G.G."/>
            <person name="Venter J.C."/>
            <person name="Wang Z."/>
            <person name="Woodage T."/>
            <person name="Zheng X.H."/>
            <person name="Zhong F."/>
        </authorList>
    </citation>
    <scope>NUCLEOTIDE SEQUENCE [LARGE SCALE GENOMIC DNA]</scope>
    <source>
        <strain>BN</strain>
        <strain evidence="3">Sprague-Dawley</strain>
    </source>
</reference>
<proteinExistence type="predicted"/>
<evidence type="ECO:0000313" key="3">
    <source>
        <dbReference type="Proteomes" id="UP000234681"/>
    </source>
</evidence>